<protein>
    <submittedName>
        <fullName evidence="2">Uncharacterized protein</fullName>
    </submittedName>
</protein>
<dbReference type="AlphaFoldDB" id="A0A919V4Q3"/>
<feature type="region of interest" description="Disordered" evidence="1">
    <location>
        <begin position="431"/>
        <end position="450"/>
    </location>
</feature>
<sequence length="450" mass="48920">MAAVPWDPFDAIEGDTRAMVTDPRWAEVPAGTQVQAMAARLLATADGGCWLYGAHARWYRHDRADGRWHLSAPPASPEVRAAARPAHPAPVIPEELLPAAADFARERGSTQAFVGPDVPESVVEGVRELLDRQRAAKEEHPFVVGPLRELFYSDVTAGVAAVWGTVMWCSYAPAFDGNEVLLSMFGEFLARPLPGDDWVRWLPPTSLDALVALYHEQLCRRAQGAALRLAGLVADTARALLPDPRFAPRAHALISMIEPLRARPWLDHPAWDAAAIRQAWLERCPARLRSAVLFETSPGDHFRHSLYDLVEALSYLAGRGADPRAVAASLLAADVAGVAPQAAARLYPWLDAELRQTYYVALSRPGHPLRDCWPREGEPPDPVRPPDRASAAAVLGAGYATGLAWCRLAGVEPPARGFPVSAATVSCLMHERDDPRPAVPESPGESLRHS</sequence>
<dbReference type="EMBL" id="BOOU01000036">
    <property type="protein sequence ID" value="GII77505.1"/>
    <property type="molecule type" value="Genomic_DNA"/>
</dbReference>
<keyword evidence="3" id="KW-1185">Reference proteome</keyword>
<accession>A0A919V4Q3</accession>
<evidence type="ECO:0000313" key="2">
    <source>
        <dbReference type="EMBL" id="GII77505.1"/>
    </source>
</evidence>
<name>A0A919V4Q3_9ACTN</name>
<dbReference type="RefSeq" id="WP_203984422.1">
    <property type="nucleotide sequence ID" value="NZ_BOOU01000036.1"/>
</dbReference>
<dbReference type="Proteomes" id="UP000655287">
    <property type="component" value="Unassembled WGS sequence"/>
</dbReference>
<gene>
    <name evidence="2" type="ORF">Sru01_24870</name>
</gene>
<evidence type="ECO:0000313" key="3">
    <source>
        <dbReference type="Proteomes" id="UP000655287"/>
    </source>
</evidence>
<proteinExistence type="predicted"/>
<evidence type="ECO:0000256" key="1">
    <source>
        <dbReference type="SAM" id="MobiDB-lite"/>
    </source>
</evidence>
<reference evidence="2" key="1">
    <citation type="submission" date="2021-01" db="EMBL/GenBank/DDBJ databases">
        <title>Whole genome shotgun sequence of Sphaerisporangium rufum NBRC 109079.</title>
        <authorList>
            <person name="Komaki H."/>
            <person name="Tamura T."/>
        </authorList>
    </citation>
    <scope>NUCLEOTIDE SEQUENCE</scope>
    <source>
        <strain evidence="2">NBRC 109079</strain>
    </source>
</reference>
<organism evidence="2 3">
    <name type="scientific">Sphaerisporangium rufum</name>
    <dbReference type="NCBI Taxonomy" id="1381558"/>
    <lineage>
        <taxon>Bacteria</taxon>
        <taxon>Bacillati</taxon>
        <taxon>Actinomycetota</taxon>
        <taxon>Actinomycetes</taxon>
        <taxon>Streptosporangiales</taxon>
        <taxon>Streptosporangiaceae</taxon>
        <taxon>Sphaerisporangium</taxon>
    </lineage>
</organism>
<comment type="caution">
    <text evidence="2">The sequence shown here is derived from an EMBL/GenBank/DDBJ whole genome shotgun (WGS) entry which is preliminary data.</text>
</comment>